<comment type="similarity">
    <text evidence="4 13 14">Belongs to the APS kinase family.</text>
</comment>
<keyword evidence="17" id="KW-1185">Reference proteome</keyword>
<sequence length="204" mass="23080">MVDLNGDKDIEEKNIIWHKGKIGFEDRCRNLGQQGQVLWFTGLSASGKSTIAVELEWVLLEQGKAVYRLDGDNIRCGLNRDLDFSAEDRLENIRRIAEVAALFKDAGLITLVSFISPYRESREFARNLIGKEYFKEIYVKADIETCAQRDPKGLYKKALAGEIKDFTGISAPYEEPEEADLVIDTKDKTVEESVALVLRMLNNS</sequence>
<evidence type="ECO:0000313" key="16">
    <source>
        <dbReference type="EMBL" id="QTM00098.1"/>
    </source>
</evidence>
<evidence type="ECO:0000256" key="2">
    <source>
        <dbReference type="ARBA" id="ARBA00002632"/>
    </source>
</evidence>
<evidence type="ECO:0000256" key="5">
    <source>
        <dbReference type="ARBA" id="ARBA00012121"/>
    </source>
</evidence>
<feature type="active site" description="Phosphoserine intermediate" evidence="13">
    <location>
        <position position="116"/>
    </location>
</feature>
<comment type="catalytic activity">
    <reaction evidence="1 13 14">
        <text>adenosine 5'-phosphosulfate + ATP = 3'-phosphoadenylyl sulfate + ADP + H(+)</text>
        <dbReference type="Rhea" id="RHEA:24152"/>
        <dbReference type="ChEBI" id="CHEBI:15378"/>
        <dbReference type="ChEBI" id="CHEBI:30616"/>
        <dbReference type="ChEBI" id="CHEBI:58243"/>
        <dbReference type="ChEBI" id="CHEBI:58339"/>
        <dbReference type="ChEBI" id="CHEBI:456216"/>
        <dbReference type="EC" id="2.7.1.25"/>
    </reaction>
</comment>
<organism evidence="16 17">
    <name type="scientific">Iocasia fonsfrigidae</name>
    <dbReference type="NCBI Taxonomy" id="2682810"/>
    <lineage>
        <taxon>Bacteria</taxon>
        <taxon>Bacillati</taxon>
        <taxon>Bacillota</taxon>
        <taxon>Clostridia</taxon>
        <taxon>Halanaerobiales</taxon>
        <taxon>Halanaerobiaceae</taxon>
        <taxon>Iocasia</taxon>
    </lineage>
</organism>
<keyword evidence="6 13" id="KW-0808">Transferase</keyword>
<evidence type="ECO:0000256" key="7">
    <source>
        <dbReference type="ARBA" id="ARBA00022741"/>
    </source>
</evidence>
<dbReference type="Pfam" id="PF01583">
    <property type="entry name" value="APS_kinase"/>
    <property type="match status" value="1"/>
</dbReference>
<dbReference type="Proteomes" id="UP000665020">
    <property type="component" value="Chromosome"/>
</dbReference>
<name>A0A8A7KMM0_9FIRM</name>
<evidence type="ECO:0000256" key="12">
    <source>
        <dbReference type="ARBA" id="ARBA00031464"/>
    </source>
</evidence>
<reference evidence="16" key="1">
    <citation type="submission" date="2019-12" db="EMBL/GenBank/DDBJ databases">
        <authorList>
            <person name="zhang j."/>
            <person name="sun C.M."/>
        </authorList>
    </citation>
    <scope>NUCLEOTIDE SEQUENCE</scope>
    <source>
        <strain evidence="16">NS-1</strain>
    </source>
</reference>
<dbReference type="EC" id="2.7.1.25" evidence="5 13"/>
<dbReference type="Gene3D" id="3.40.50.300">
    <property type="entry name" value="P-loop containing nucleotide triphosphate hydrolases"/>
    <property type="match status" value="1"/>
</dbReference>
<dbReference type="CDD" id="cd02027">
    <property type="entry name" value="APSK"/>
    <property type="match status" value="1"/>
</dbReference>
<dbReference type="EMBL" id="CP046640">
    <property type="protein sequence ID" value="QTM00098.1"/>
    <property type="molecule type" value="Genomic_DNA"/>
</dbReference>
<dbReference type="AlphaFoldDB" id="A0A8A7KMM0"/>
<evidence type="ECO:0000313" key="17">
    <source>
        <dbReference type="Proteomes" id="UP000665020"/>
    </source>
</evidence>
<dbReference type="NCBIfam" id="NF003013">
    <property type="entry name" value="PRK03846.1"/>
    <property type="match status" value="1"/>
</dbReference>
<keyword evidence="7 13" id="KW-0547">Nucleotide-binding</keyword>
<evidence type="ECO:0000256" key="6">
    <source>
        <dbReference type="ARBA" id="ARBA00022679"/>
    </source>
</evidence>
<dbReference type="NCBIfam" id="NF004041">
    <property type="entry name" value="PRK05541.1"/>
    <property type="match status" value="1"/>
</dbReference>
<evidence type="ECO:0000256" key="3">
    <source>
        <dbReference type="ARBA" id="ARBA00004806"/>
    </source>
</evidence>
<evidence type="ECO:0000256" key="10">
    <source>
        <dbReference type="ARBA" id="ARBA00029724"/>
    </source>
</evidence>
<dbReference type="PANTHER" id="PTHR11055:SF1">
    <property type="entry name" value="PAPS SYNTHETASE, ISOFORM D"/>
    <property type="match status" value="1"/>
</dbReference>
<evidence type="ECO:0000256" key="9">
    <source>
        <dbReference type="ARBA" id="ARBA00022840"/>
    </source>
</evidence>
<proteinExistence type="inferred from homology"/>
<dbReference type="GO" id="GO:0070814">
    <property type="term" value="P:hydrogen sulfide biosynthetic process"/>
    <property type="evidence" value="ECO:0007669"/>
    <property type="project" value="UniProtKB-UniRule"/>
</dbReference>
<comment type="pathway">
    <text evidence="3 13 14">Sulfur metabolism; hydrogen sulfide biosynthesis; sulfite from sulfate: step 2/3.</text>
</comment>
<dbReference type="InterPro" id="IPR027417">
    <property type="entry name" value="P-loop_NTPase"/>
</dbReference>
<gene>
    <name evidence="13 16" type="primary">cysC</name>
    <name evidence="16" type="ORF">GM661_17835</name>
</gene>
<evidence type="ECO:0000256" key="11">
    <source>
        <dbReference type="ARBA" id="ARBA00031393"/>
    </source>
</evidence>
<dbReference type="HAMAP" id="MF_00065">
    <property type="entry name" value="Adenylyl_sulf_kinase"/>
    <property type="match status" value="1"/>
</dbReference>
<dbReference type="GO" id="GO:0004020">
    <property type="term" value="F:adenylylsulfate kinase activity"/>
    <property type="evidence" value="ECO:0007669"/>
    <property type="project" value="UniProtKB-UniRule"/>
</dbReference>
<comment type="function">
    <text evidence="2 13 14">Catalyzes the synthesis of activated sulfate.</text>
</comment>
<dbReference type="SUPFAM" id="SSF52540">
    <property type="entry name" value="P-loop containing nucleoside triphosphate hydrolases"/>
    <property type="match status" value="1"/>
</dbReference>
<evidence type="ECO:0000256" key="13">
    <source>
        <dbReference type="HAMAP-Rule" id="MF_00065"/>
    </source>
</evidence>
<dbReference type="PANTHER" id="PTHR11055">
    <property type="entry name" value="BIFUNCTIONAL 3'-PHOSPHOADENOSINE 5'-PHOSPHOSULFATE SYNTHASE"/>
    <property type="match status" value="1"/>
</dbReference>
<dbReference type="RefSeq" id="WP_125991837.1">
    <property type="nucleotide sequence ID" value="NZ_CP046640.1"/>
</dbReference>
<dbReference type="KEGG" id="ifn:GM661_17835"/>
<evidence type="ECO:0000256" key="1">
    <source>
        <dbReference type="ARBA" id="ARBA00001823"/>
    </source>
</evidence>
<dbReference type="NCBIfam" id="TIGR00455">
    <property type="entry name" value="apsK"/>
    <property type="match status" value="1"/>
</dbReference>
<evidence type="ECO:0000259" key="15">
    <source>
        <dbReference type="Pfam" id="PF01583"/>
    </source>
</evidence>
<protein>
    <recommendedName>
        <fullName evidence="5 13">Adenylyl-sulfate kinase</fullName>
        <ecNumber evidence="5 13">2.7.1.25</ecNumber>
    </recommendedName>
    <alternativeName>
        <fullName evidence="11 13">APS kinase</fullName>
    </alternativeName>
    <alternativeName>
        <fullName evidence="12 13">ATP adenosine-5'-phosphosulfate 3'-phosphotransferase</fullName>
    </alternativeName>
    <alternativeName>
        <fullName evidence="10 13">Adenosine-5'-phosphosulfate kinase</fullName>
    </alternativeName>
</protein>
<feature type="binding site" evidence="13">
    <location>
        <begin position="42"/>
        <end position="49"/>
    </location>
    <ligand>
        <name>ATP</name>
        <dbReference type="ChEBI" id="CHEBI:30616"/>
    </ligand>
</feature>
<feature type="domain" description="APS kinase" evidence="15">
    <location>
        <begin position="34"/>
        <end position="184"/>
    </location>
</feature>
<keyword evidence="13" id="KW-0597">Phosphoprotein</keyword>
<dbReference type="UniPathway" id="UPA00140">
    <property type="reaction ID" value="UER00205"/>
</dbReference>
<accession>A0A8A7KMM0</accession>
<keyword evidence="8 13" id="KW-0418">Kinase</keyword>
<dbReference type="GO" id="GO:0005524">
    <property type="term" value="F:ATP binding"/>
    <property type="evidence" value="ECO:0007669"/>
    <property type="project" value="UniProtKB-UniRule"/>
</dbReference>
<evidence type="ECO:0000256" key="4">
    <source>
        <dbReference type="ARBA" id="ARBA00007008"/>
    </source>
</evidence>
<keyword evidence="9 13" id="KW-0067">ATP-binding</keyword>
<evidence type="ECO:0000256" key="14">
    <source>
        <dbReference type="RuleBase" id="RU004347"/>
    </source>
</evidence>
<dbReference type="InterPro" id="IPR059117">
    <property type="entry name" value="APS_kinase_dom"/>
</dbReference>
<evidence type="ECO:0000256" key="8">
    <source>
        <dbReference type="ARBA" id="ARBA00022777"/>
    </source>
</evidence>
<dbReference type="GO" id="GO:0000103">
    <property type="term" value="P:sulfate assimilation"/>
    <property type="evidence" value="ECO:0007669"/>
    <property type="project" value="UniProtKB-UniRule"/>
</dbReference>
<dbReference type="InterPro" id="IPR002891">
    <property type="entry name" value="APS"/>
</dbReference>